<evidence type="ECO:0000256" key="1">
    <source>
        <dbReference type="ARBA" id="ARBA00022676"/>
    </source>
</evidence>
<dbReference type="InterPro" id="IPR028098">
    <property type="entry name" value="Glyco_trans_4-like_N"/>
</dbReference>
<evidence type="ECO:0000256" key="3">
    <source>
        <dbReference type="SAM" id="MobiDB-lite"/>
    </source>
</evidence>
<evidence type="ECO:0000313" key="6">
    <source>
        <dbReference type="Proteomes" id="UP000276232"/>
    </source>
</evidence>
<accession>A0A3N1HKC7</accession>
<comment type="caution">
    <text evidence="5">The sequence shown here is derived from an EMBL/GenBank/DDBJ whole genome shotgun (WGS) entry which is preliminary data.</text>
</comment>
<organism evidence="5 6">
    <name type="scientific">Pseudokineococcus lusitanus</name>
    <dbReference type="NCBI Taxonomy" id="763993"/>
    <lineage>
        <taxon>Bacteria</taxon>
        <taxon>Bacillati</taxon>
        <taxon>Actinomycetota</taxon>
        <taxon>Actinomycetes</taxon>
        <taxon>Kineosporiales</taxon>
        <taxon>Kineosporiaceae</taxon>
        <taxon>Pseudokineococcus</taxon>
    </lineage>
</organism>
<dbReference type="EMBL" id="RJKN01000005">
    <property type="protein sequence ID" value="ROP42988.1"/>
    <property type="molecule type" value="Genomic_DNA"/>
</dbReference>
<dbReference type="SUPFAM" id="SSF53756">
    <property type="entry name" value="UDP-Glycosyltransferase/glycogen phosphorylase"/>
    <property type="match status" value="1"/>
</dbReference>
<feature type="domain" description="Glycosyltransferase subfamily 4-like N-terminal" evidence="4">
    <location>
        <begin position="16"/>
        <end position="165"/>
    </location>
</feature>
<sequence length="418" mass="45309">MRLSMMGTRGVPARYGGFETCVEEVGRRLVEKGHDVVVYCRGAEADDRPDEHLGMRLVHLPALRRRSLETLSHTGLSVGHLLQDVPDVAFVFNAANAPLLPVLRARGVPVVTHVDGLEWQRAKWAGAGRRYYRAAEQLAVRWSDALVADAEGIRDYYRASFGAPTTLISYGAPLVGARTGGLDGTGLEPGGYHLVVARFEPENHVREVVEGYVRSGARRPLVVVGSAPYADEYTRSVHAAADARVRFLGGVWDQDLLDQLYAGSLTYLHGHSVGGTNPSLLRAMGAAAATSAYDVSFNREVLRGHGRFFRTPADVAALVEAAEADPEGTRARGRDTRDRALDYDWDDVADAYERLAQETAARGALRRRPSGRRLVEVTGDPAEHAVAEVRGVPAPRTAGDAAVDAPRASALRHPRGRS</sequence>
<dbReference type="PANTHER" id="PTHR12526">
    <property type="entry name" value="GLYCOSYLTRANSFERASE"/>
    <property type="match status" value="1"/>
</dbReference>
<keyword evidence="2 5" id="KW-0808">Transferase</keyword>
<dbReference type="Pfam" id="PF13579">
    <property type="entry name" value="Glyco_trans_4_4"/>
    <property type="match status" value="1"/>
</dbReference>
<proteinExistence type="predicted"/>
<evidence type="ECO:0000259" key="4">
    <source>
        <dbReference type="Pfam" id="PF13579"/>
    </source>
</evidence>
<reference evidence="5 6" key="1">
    <citation type="journal article" date="2015" name="Stand. Genomic Sci.">
        <title>Genomic Encyclopedia of Bacterial and Archaeal Type Strains, Phase III: the genomes of soil and plant-associated and newly described type strains.</title>
        <authorList>
            <person name="Whitman W.B."/>
            <person name="Woyke T."/>
            <person name="Klenk H.P."/>
            <person name="Zhou Y."/>
            <person name="Lilburn T.G."/>
            <person name="Beck B.J."/>
            <person name="De Vos P."/>
            <person name="Vandamme P."/>
            <person name="Eisen J.A."/>
            <person name="Garrity G."/>
            <person name="Hugenholtz P."/>
            <person name="Kyrpides N.C."/>
        </authorList>
    </citation>
    <scope>NUCLEOTIDE SEQUENCE [LARGE SCALE GENOMIC DNA]</scope>
    <source>
        <strain evidence="5 6">CECT 7306</strain>
    </source>
</reference>
<evidence type="ECO:0000313" key="5">
    <source>
        <dbReference type="EMBL" id="ROP42988.1"/>
    </source>
</evidence>
<dbReference type="Proteomes" id="UP000276232">
    <property type="component" value="Unassembled WGS sequence"/>
</dbReference>
<name>A0A3N1HKC7_9ACTN</name>
<dbReference type="GO" id="GO:0016757">
    <property type="term" value="F:glycosyltransferase activity"/>
    <property type="evidence" value="ECO:0007669"/>
    <property type="project" value="UniProtKB-KW"/>
</dbReference>
<feature type="region of interest" description="Disordered" evidence="3">
    <location>
        <begin position="386"/>
        <end position="418"/>
    </location>
</feature>
<evidence type="ECO:0000256" key="2">
    <source>
        <dbReference type="ARBA" id="ARBA00022679"/>
    </source>
</evidence>
<keyword evidence="6" id="KW-1185">Reference proteome</keyword>
<gene>
    <name evidence="5" type="ORF">EDC03_2282</name>
</gene>
<keyword evidence="1" id="KW-0328">Glycosyltransferase</keyword>
<dbReference type="PANTHER" id="PTHR12526:SF510">
    <property type="entry name" value="D-INOSITOL 3-PHOSPHATE GLYCOSYLTRANSFERASE"/>
    <property type="match status" value="1"/>
</dbReference>
<protein>
    <submittedName>
        <fullName evidence="5">Glycosyltransferase involved in cell wall biosynthesis</fullName>
    </submittedName>
</protein>
<dbReference type="Gene3D" id="3.40.50.2000">
    <property type="entry name" value="Glycogen Phosphorylase B"/>
    <property type="match status" value="2"/>
</dbReference>
<dbReference type="AlphaFoldDB" id="A0A3N1HKC7"/>
<dbReference type="InParanoid" id="A0A3N1HKC7"/>